<dbReference type="Proteomes" id="UP001430953">
    <property type="component" value="Unassembled WGS sequence"/>
</dbReference>
<keyword evidence="1" id="KW-0732">Signal</keyword>
<evidence type="ECO:0000256" key="1">
    <source>
        <dbReference type="SAM" id="SignalP"/>
    </source>
</evidence>
<dbReference type="AlphaFoldDB" id="A0AAW2FQG3"/>
<proteinExistence type="predicted"/>
<organism evidence="2 3">
    <name type="scientific">Cardiocondyla obscurior</name>
    <dbReference type="NCBI Taxonomy" id="286306"/>
    <lineage>
        <taxon>Eukaryota</taxon>
        <taxon>Metazoa</taxon>
        <taxon>Ecdysozoa</taxon>
        <taxon>Arthropoda</taxon>
        <taxon>Hexapoda</taxon>
        <taxon>Insecta</taxon>
        <taxon>Pterygota</taxon>
        <taxon>Neoptera</taxon>
        <taxon>Endopterygota</taxon>
        <taxon>Hymenoptera</taxon>
        <taxon>Apocrita</taxon>
        <taxon>Aculeata</taxon>
        <taxon>Formicoidea</taxon>
        <taxon>Formicidae</taxon>
        <taxon>Myrmicinae</taxon>
        <taxon>Cardiocondyla</taxon>
    </lineage>
</organism>
<feature type="chain" id="PRO_5043396839" description="Secreted protein" evidence="1">
    <location>
        <begin position="22"/>
        <end position="159"/>
    </location>
</feature>
<feature type="signal peptide" evidence="1">
    <location>
        <begin position="1"/>
        <end position="21"/>
    </location>
</feature>
<gene>
    <name evidence="2" type="ORF">PUN28_009921</name>
</gene>
<reference evidence="2 3" key="1">
    <citation type="submission" date="2023-03" db="EMBL/GenBank/DDBJ databases">
        <title>High recombination rates correlate with genetic variation in Cardiocondyla obscurior ants.</title>
        <authorList>
            <person name="Errbii M."/>
        </authorList>
    </citation>
    <scope>NUCLEOTIDE SEQUENCE [LARGE SCALE GENOMIC DNA]</scope>
    <source>
        <strain evidence="2">Alpha-2009</strain>
        <tissue evidence="2">Whole body</tissue>
    </source>
</reference>
<sequence>MEISLFLSLSLSLFLFPSNICRTVVSSNVNAFHEYACVSYAFPNYQSSTKTAGECKRVPRAFGDRSLRLSSAICKISNFISVVARDVPSSRFSTFPELTKKFAQLFPCSRSRMKCRLMAISRPPETSISAGSWRVQRFHPYSPVRMGEREAEKERENTI</sequence>
<evidence type="ECO:0000313" key="2">
    <source>
        <dbReference type="EMBL" id="KAL0116611.1"/>
    </source>
</evidence>
<name>A0AAW2FQG3_9HYME</name>
<keyword evidence="3" id="KW-1185">Reference proteome</keyword>
<dbReference type="EMBL" id="JADYXP020000009">
    <property type="protein sequence ID" value="KAL0116611.1"/>
    <property type="molecule type" value="Genomic_DNA"/>
</dbReference>
<comment type="caution">
    <text evidence="2">The sequence shown here is derived from an EMBL/GenBank/DDBJ whole genome shotgun (WGS) entry which is preliminary data.</text>
</comment>
<evidence type="ECO:0008006" key="4">
    <source>
        <dbReference type="Google" id="ProtNLM"/>
    </source>
</evidence>
<protein>
    <recommendedName>
        <fullName evidence="4">Secreted protein</fullName>
    </recommendedName>
</protein>
<evidence type="ECO:0000313" key="3">
    <source>
        <dbReference type="Proteomes" id="UP001430953"/>
    </source>
</evidence>
<accession>A0AAW2FQG3</accession>